<comment type="caution">
    <text evidence="1">The sequence shown here is derived from an EMBL/GenBank/DDBJ whole genome shotgun (WGS) entry which is preliminary data.</text>
</comment>
<dbReference type="EMBL" id="CM047940">
    <property type="protein sequence ID" value="KAI9904831.1"/>
    <property type="molecule type" value="Genomic_DNA"/>
</dbReference>
<sequence length="233" mass="24002">MKTAAIFVAAAGLVAARPELLNTSYDVASGQPFTIKYSGCDGGCTITLENGPKDDLKPVQTLTSSATGGSTTVNINEVPTDSYAFRIVNNESGEFNFSPQFKLDGSAPPDTTTEVVTTTTEVPETTTTEETTTAEETTTSAEETTTVASTTVEETTTVEPSTTSAETTMVTVTSSDTETVTTPASTSSDEETSTSSSADEPEAPTEVPDSSVGRLASPLALVAGAVGAMLFFN</sequence>
<evidence type="ECO:0000313" key="1">
    <source>
        <dbReference type="EMBL" id="KAI9904831.1"/>
    </source>
</evidence>
<protein>
    <submittedName>
        <fullName evidence="1">Uncharacterized protein</fullName>
    </submittedName>
</protein>
<evidence type="ECO:0000313" key="2">
    <source>
        <dbReference type="Proteomes" id="UP001163324"/>
    </source>
</evidence>
<keyword evidence="2" id="KW-1185">Reference proteome</keyword>
<accession>A0ACC0VEH9</accession>
<dbReference type="Proteomes" id="UP001163324">
    <property type="component" value="Chromosome 1"/>
</dbReference>
<gene>
    <name evidence="1" type="ORF">N3K66_001360</name>
</gene>
<reference evidence="1" key="1">
    <citation type="submission" date="2022-10" db="EMBL/GenBank/DDBJ databases">
        <title>Complete Genome of Trichothecium roseum strain YXFP-22015, a Plant Pathogen Isolated from Citrus.</title>
        <authorList>
            <person name="Wang Y."/>
            <person name="Zhu L."/>
        </authorList>
    </citation>
    <scope>NUCLEOTIDE SEQUENCE</scope>
    <source>
        <strain evidence="1">YXFP-22015</strain>
    </source>
</reference>
<proteinExistence type="predicted"/>
<name>A0ACC0VEH9_9HYPO</name>
<organism evidence="1 2">
    <name type="scientific">Trichothecium roseum</name>
    <dbReference type="NCBI Taxonomy" id="47278"/>
    <lineage>
        <taxon>Eukaryota</taxon>
        <taxon>Fungi</taxon>
        <taxon>Dikarya</taxon>
        <taxon>Ascomycota</taxon>
        <taxon>Pezizomycotina</taxon>
        <taxon>Sordariomycetes</taxon>
        <taxon>Hypocreomycetidae</taxon>
        <taxon>Hypocreales</taxon>
        <taxon>Hypocreales incertae sedis</taxon>
        <taxon>Trichothecium</taxon>
    </lineage>
</organism>